<organism evidence="1 2">
    <name type="scientific">Nephila pilipes</name>
    <name type="common">Giant wood spider</name>
    <name type="synonym">Nephila maculata</name>
    <dbReference type="NCBI Taxonomy" id="299642"/>
    <lineage>
        <taxon>Eukaryota</taxon>
        <taxon>Metazoa</taxon>
        <taxon>Ecdysozoa</taxon>
        <taxon>Arthropoda</taxon>
        <taxon>Chelicerata</taxon>
        <taxon>Arachnida</taxon>
        <taxon>Araneae</taxon>
        <taxon>Araneomorphae</taxon>
        <taxon>Entelegynae</taxon>
        <taxon>Araneoidea</taxon>
        <taxon>Nephilidae</taxon>
        <taxon>Nephila</taxon>
    </lineage>
</organism>
<proteinExistence type="predicted"/>
<keyword evidence="2" id="KW-1185">Reference proteome</keyword>
<sequence>MEYFELEVGFYKNTEQLFGSFKHLSFNHLENNEVKIHVPYTSILDLQDKFRDLLGLNKSTLSGETHISDYKVELDGGVIEIYVYSDTIKSHFVRYHCSFTSYYFCFVIQR</sequence>
<accession>A0A8X6PS34</accession>
<dbReference type="Proteomes" id="UP000887013">
    <property type="component" value="Unassembled WGS sequence"/>
</dbReference>
<protein>
    <submittedName>
        <fullName evidence="1">Uncharacterized protein</fullName>
    </submittedName>
</protein>
<name>A0A8X6PS34_NEPPI</name>
<gene>
    <name evidence="1" type="primary">AVEN_85702_1</name>
    <name evidence="1" type="ORF">NPIL_75561</name>
</gene>
<comment type="caution">
    <text evidence="1">The sequence shown here is derived from an EMBL/GenBank/DDBJ whole genome shotgun (WGS) entry which is preliminary data.</text>
</comment>
<dbReference type="EMBL" id="BMAW01023929">
    <property type="protein sequence ID" value="GFT85564.1"/>
    <property type="molecule type" value="Genomic_DNA"/>
</dbReference>
<dbReference type="OrthoDB" id="6432962at2759"/>
<evidence type="ECO:0000313" key="2">
    <source>
        <dbReference type="Proteomes" id="UP000887013"/>
    </source>
</evidence>
<reference evidence="1" key="1">
    <citation type="submission" date="2020-08" db="EMBL/GenBank/DDBJ databases">
        <title>Multicomponent nature underlies the extraordinary mechanical properties of spider dragline silk.</title>
        <authorList>
            <person name="Kono N."/>
            <person name="Nakamura H."/>
            <person name="Mori M."/>
            <person name="Yoshida Y."/>
            <person name="Ohtoshi R."/>
            <person name="Malay A.D."/>
            <person name="Moran D.A.P."/>
            <person name="Tomita M."/>
            <person name="Numata K."/>
            <person name="Arakawa K."/>
        </authorList>
    </citation>
    <scope>NUCLEOTIDE SEQUENCE</scope>
</reference>
<evidence type="ECO:0000313" key="1">
    <source>
        <dbReference type="EMBL" id="GFT85564.1"/>
    </source>
</evidence>
<dbReference type="AlphaFoldDB" id="A0A8X6PS34"/>